<dbReference type="RefSeq" id="WP_131449465.1">
    <property type="nucleotide sequence ID" value="NZ_SJZI01000042.1"/>
</dbReference>
<organism evidence="1 2">
    <name type="scientific">Flaviaesturariibacter flavus</name>
    <dbReference type="NCBI Taxonomy" id="2502780"/>
    <lineage>
        <taxon>Bacteria</taxon>
        <taxon>Pseudomonadati</taxon>
        <taxon>Bacteroidota</taxon>
        <taxon>Chitinophagia</taxon>
        <taxon>Chitinophagales</taxon>
        <taxon>Chitinophagaceae</taxon>
        <taxon>Flaviaestuariibacter</taxon>
    </lineage>
</organism>
<dbReference type="OrthoDB" id="666127at2"/>
<protein>
    <recommendedName>
        <fullName evidence="3">Lipocalin-like domain-containing protein</fullName>
    </recommendedName>
</protein>
<comment type="caution">
    <text evidence="1">The sequence shown here is derived from an EMBL/GenBank/DDBJ whole genome shotgun (WGS) entry which is preliminary data.</text>
</comment>
<name>A0A4R1BBV7_9BACT</name>
<dbReference type="Proteomes" id="UP000295334">
    <property type="component" value="Unassembled WGS sequence"/>
</dbReference>
<proteinExistence type="predicted"/>
<dbReference type="EMBL" id="SJZI01000042">
    <property type="protein sequence ID" value="TCJ14474.1"/>
    <property type="molecule type" value="Genomic_DNA"/>
</dbReference>
<dbReference type="PROSITE" id="PS51257">
    <property type="entry name" value="PROKAR_LIPOPROTEIN"/>
    <property type="match status" value="1"/>
</dbReference>
<evidence type="ECO:0008006" key="3">
    <source>
        <dbReference type="Google" id="ProtNLM"/>
    </source>
</evidence>
<sequence length="141" mass="15758">MNRQIFYLLIALLPFLGSCKKIVEKINDAQEQAAVDVVTNGRWKMVAFSTGTTDQLPLFNNYLFQFNTNQTVDAYQGNTMVMSGTFVYDLNARTITSGFPTSSEPLSLLNGTFRVTDSGADFVKAEMTVNGETRRLHMIKP</sequence>
<gene>
    <name evidence="1" type="ORF">EPD60_10830</name>
</gene>
<evidence type="ECO:0000313" key="2">
    <source>
        <dbReference type="Proteomes" id="UP000295334"/>
    </source>
</evidence>
<keyword evidence="2" id="KW-1185">Reference proteome</keyword>
<evidence type="ECO:0000313" key="1">
    <source>
        <dbReference type="EMBL" id="TCJ14474.1"/>
    </source>
</evidence>
<accession>A0A4R1BBV7</accession>
<dbReference type="AlphaFoldDB" id="A0A4R1BBV7"/>
<reference evidence="1 2" key="1">
    <citation type="submission" date="2019-03" db="EMBL/GenBank/DDBJ databases">
        <authorList>
            <person name="Kim M.K.M."/>
        </authorList>
    </citation>
    <scope>NUCLEOTIDE SEQUENCE [LARGE SCALE GENOMIC DNA]</scope>
    <source>
        <strain evidence="1 2">17J68-12</strain>
    </source>
</reference>